<keyword evidence="4" id="KW-0963">Cytoplasm</keyword>
<dbReference type="InterPro" id="IPR002500">
    <property type="entry name" value="PAPS_reduct_dom"/>
</dbReference>
<dbReference type="HAMAP" id="MF_00063">
    <property type="entry name" value="CysH"/>
    <property type="match status" value="1"/>
</dbReference>
<dbReference type="EC" id="1.8.4.10" evidence="4"/>
<comment type="caution">
    <text evidence="6">The sequence shown here is derived from an EMBL/GenBank/DDBJ whole genome shotgun (WGS) entry which is preliminary data.</text>
</comment>
<reference evidence="7" key="1">
    <citation type="submission" date="2023-08" db="EMBL/GenBank/DDBJ databases">
        <title>Rhodospirillaceae gen. nov., a novel taxon isolated from the Yangtze River Yuezi River estuary sludge.</title>
        <authorList>
            <person name="Ruan L."/>
        </authorList>
    </citation>
    <scope>NUCLEOTIDE SEQUENCE [LARGE SCALE GENOMIC DNA]</scope>
    <source>
        <strain evidence="7">R-7</strain>
    </source>
</reference>
<dbReference type="Gene3D" id="3.40.50.620">
    <property type="entry name" value="HUPs"/>
    <property type="match status" value="1"/>
</dbReference>
<dbReference type="PIRSF" id="PIRSF000857">
    <property type="entry name" value="PAPS_reductase"/>
    <property type="match status" value="1"/>
</dbReference>
<keyword evidence="4" id="KW-0408">Iron</keyword>
<evidence type="ECO:0000256" key="4">
    <source>
        <dbReference type="HAMAP-Rule" id="MF_00063"/>
    </source>
</evidence>
<evidence type="ECO:0000256" key="1">
    <source>
        <dbReference type="ARBA" id="ARBA00009732"/>
    </source>
</evidence>
<organism evidence="6 7">
    <name type="scientific">Dongia sedimenti</name>
    <dbReference type="NCBI Taxonomy" id="3064282"/>
    <lineage>
        <taxon>Bacteria</taxon>
        <taxon>Pseudomonadati</taxon>
        <taxon>Pseudomonadota</taxon>
        <taxon>Alphaproteobacteria</taxon>
        <taxon>Rhodospirillales</taxon>
        <taxon>Dongiaceae</taxon>
        <taxon>Dongia</taxon>
    </lineage>
</organism>
<proteinExistence type="inferred from homology"/>
<dbReference type="NCBIfam" id="TIGR00434">
    <property type="entry name" value="cysH"/>
    <property type="match status" value="1"/>
</dbReference>
<comment type="subcellular location">
    <subcellularLocation>
        <location evidence="4">Cytoplasm</location>
    </subcellularLocation>
</comment>
<keyword evidence="4" id="KW-0411">Iron-sulfur</keyword>
<dbReference type="Pfam" id="PF01507">
    <property type="entry name" value="PAPS_reduct"/>
    <property type="match status" value="1"/>
</dbReference>
<dbReference type="NCBIfam" id="NF002537">
    <property type="entry name" value="PRK02090.1"/>
    <property type="match status" value="1"/>
</dbReference>
<evidence type="ECO:0000313" key="6">
    <source>
        <dbReference type="EMBL" id="MDQ7247722.1"/>
    </source>
</evidence>
<protein>
    <recommendedName>
        <fullName evidence="4">Adenosine 5'-phosphosulfate reductase</fullName>
        <shortName evidence="4">APS reductase</shortName>
        <ecNumber evidence="4">1.8.4.10</ecNumber>
    </recommendedName>
    <alternativeName>
        <fullName evidence="4">5'-adenylylsulfate reductase</fullName>
    </alternativeName>
    <alternativeName>
        <fullName evidence="4">Thioredoxin-dependent 5'-adenylylsulfate reductase</fullName>
    </alternativeName>
</protein>
<comment type="function">
    <text evidence="4">Catalyzes the formation of sulfite from adenosine 5'-phosphosulfate (APS) using thioredoxin as an electron donor.</text>
</comment>
<sequence>MTFAAAIQDLQPSPASPVSPVDLKETARQLDAAYQGLPIEALLEDAVHKLFPGKIALLSSFGTEAAVVLHYLAQVDKSVPVLFLETGKHFMETLMYRDILIDRFGFTDAREIKPDAADLAAQDPNGDLWSKDPNACCRIRKVLPLDRAMQPFDAWFTGRKRFQASTRQAIPLFEASAEGKIKVNPLAYWTPDMIQDAFKRFKLPQHPLFGEGYASIGCQPCTRRVEAGEDARAGRWAGKDKTECGIHLDFQI</sequence>
<gene>
    <name evidence="4" type="primary">cysH</name>
    <name evidence="6" type="ORF">Q8A70_08590</name>
</gene>
<name>A0ABU0YKJ7_9PROT</name>
<evidence type="ECO:0000259" key="5">
    <source>
        <dbReference type="Pfam" id="PF01507"/>
    </source>
</evidence>
<comment type="catalytic activity">
    <reaction evidence="4">
        <text>[thioredoxin]-disulfide + sulfite + AMP + 2 H(+) = adenosine 5'-phosphosulfate + [thioredoxin]-dithiol</text>
        <dbReference type="Rhea" id="RHEA:21976"/>
        <dbReference type="Rhea" id="RHEA-COMP:10698"/>
        <dbReference type="Rhea" id="RHEA-COMP:10700"/>
        <dbReference type="ChEBI" id="CHEBI:15378"/>
        <dbReference type="ChEBI" id="CHEBI:17359"/>
        <dbReference type="ChEBI" id="CHEBI:29950"/>
        <dbReference type="ChEBI" id="CHEBI:50058"/>
        <dbReference type="ChEBI" id="CHEBI:58243"/>
        <dbReference type="ChEBI" id="CHEBI:456215"/>
        <dbReference type="EC" id="1.8.4.10"/>
    </reaction>
</comment>
<dbReference type="RefSeq" id="WP_379955157.1">
    <property type="nucleotide sequence ID" value="NZ_JAUYVI010000003.1"/>
</dbReference>
<feature type="binding site" evidence="4">
    <location>
        <position position="221"/>
    </location>
    <ligand>
        <name>[4Fe-4S] cluster</name>
        <dbReference type="ChEBI" id="CHEBI:49883"/>
    </ligand>
</feature>
<dbReference type="SUPFAM" id="SSF52402">
    <property type="entry name" value="Adenine nucleotide alpha hydrolases-like"/>
    <property type="match status" value="1"/>
</dbReference>
<keyword evidence="2 4" id="KW-0560">Oxidoreductase</keyword>
<comment type="similarity">
    <text evidence="1 4">Belongs to the PAPS reductase family. CysH subfamily.</text>
</comment>
<feature type="active site" description="Nucleophile; cysteine thiosulfonate intermediate" evidence="4">
    <location>
        <position position="244"/>
    </location>
</feature>
<accession>A0ABU0YKJ7</accession>
<dbReference type="InterPro" id="IPR004511">
    <property type="entry name" value="PAPS/APS_Rdtase"/>
</dbReference>
<evidence type="ECO:0000313" key="7">
    <source>
        <dbReference type="Proteomes" id="UP001230156"/>
    </source>
</evidence>
<feature type="binding site" evidence="4">
    <location>
        <position position="218"/>
    </location>
    <ligand>
        <name>[4Fe-4S] cluster</name>
        <dbReference type="ChEBI" id="CHEBI:49883"/>
    </ligand>
</feature>
<comment type="pathway">
    <text evidence="3 4">Sulfur metabolism; hydrogen sulfide biosynthesis; sulfite from sulfate.</text>
</comment>
<dbReference type="GO" id="GO:0004604">
    <property type="term" value="F:phosphoadenylyl-sulfate reductase (thioredoxin) activity"/>
    <property type="evidence" value="ECO:0007669"/>
    <property type="project" value="UniProtKB-EC"/>
</dbReference>
<feature type="binding site" evidence="4">
    <location>
        <position position="136"/>
    </location>
    <ligand>
        <name>[4Fe-4S] cluster</name>
        <dbReference type="ChEBI" id="CHEBI:49883"/>
    </ligand>
</feature>
<keyword evidence="7" id="KW-1185">Reference proteome</keyword>
<comment type="cofactor">
    <cofactor evidence="4">
        <name>[4Fe-4S] cluster</name>
        <dbReference type="ChEBI" id="CHEBI:49883"/>
    </cofactor>
    <text evidence="4">Binds 1 [4Fe-4S] cluster per subunit.</text>
</comment>
<feature type="domain" description="Phosphoadenosine phosphosulphate reductase" evidence="5">
    <location>
        <begin position="55"/>
        <end position="223"/>
    </location>
</feature>
<dbReference type="PANTHER" id="PTHR46509:SF1">
    <property type="entry name" value="PHOSPHOADENOSINE PHOSPHOSULFATE REDUCTASE"/>
    <property type="match status" value="1"/>
</dbReference>
<feature type="binding site" evidence="4">
    <location>
        <position position="137"/>
    </location>
    <ligand>
        <name>[4Fe-4S] cluster</name>
        <dbReference type="ChEBI" id="CHEBI:49883"/>
    </ligand>
</feature>
<evidence type="ECO:0000256" key="3">
    <source>
        <dbReference type="ARBA" id="ARBA00024327"/>
    </source>
</evidence>
<dbReference type="Proteomes" id="UP001230156">
    <property type="component" value="Unassembled WGS sequence"/>
</dbReference>
<dbReference type="EMBL" id="JAUYVI010000003">
    <property type="protein sequence ID" value="MDQ7247722.1"/>
    <property type="molecule type" value="Genomic_DNA"/>
</dbReference>
<evidence type="ECO:0000256" key="2">
    <source>
        <dbReference type="ARBA" id="ARBA00023002"/>
    </source>
</evidence>
<keyword evidence="4" id="KW-0479">Metal-binding</keyword>
<dbReference type="PANTHER" id="PTHR46509">
    <property type="entry name" value="PHOSPHOADENOSINE PHOSPHOSULFATE REDUCTASE"/>
    <property type="match status" value="1"/>
</dbReference>
<dbReference type="InterPro" id="IPR014729">
    <property type="entry name" value="Rossmann-like_a/b/a_fold"/>
</dbReference>